<dbReference type="GO" id="GO:0005759">
    <property type="term" value="C:mitochondrial matrix"/>
    <property type="evidence" value="ECO:0007669"/>
    <property type="project" value="UniProtKB-SubCell"/>
</dbReference>
<feature type="domain" description="Electron transfer flavoprotein alpha/beta-subunit N-terminal" evidence="13">
    <location>
        <begin position="62"/>
        <end position="243"/>
    </location>
</feature>
<feature type="binding site" evidence="12">
    <location>
        <begin position="298"/>
        <end position="299"/>
    </location>
    <ligand>
        <name>FAD</name>
        <dbReference type="ChEBI" id="CHEBI:57692"/>
    </ligand>
</feature>
<protein>
    <recommendedName>
        <fullName evidence="11">Probable electron transfer flavoprotein subunit alpha</fullName>
    </recommendedName>
</protein>
<comment type="caution">
    <text evidence="14">The sequence shown here is derived from an EMBL/GenBank/DDBJ whole genome shotgun (WGS) entry which is preliminary data.</text>
</comment>
<keyword evidence="6 11" id="KW-0274">FAD</keyword>
<comment type="subcellular location">
    <subcellularLocation>
        <location evidence="1 11">Mitochondrion matrix</location>
    </subcellularLocation>
</comment>
<evidence type="ECO:0000256" key="3">
    <source>
        <dbReference type="ARBA" id="ARBA00011355"/>
    </source>
</evidence>
<gene>
    <name evidence="14" type="ORF">PCANC_22743</name>
</gene>
<comment type="cofactor">
    <cofactor evidence="11 12">
        <name>FAD</name>
        <dbReference type="ChEBI" id="CHEBI:57692"/>
    </cofactor>
    <text evidence="11 12">Binds 1 FAD per dimer.</text>
</comment>
<evidence type="ECO:0000313" key="14">
    <source>
        <dbReference type="EMBL" id="PLW34472.1"/>
    </source>
</evidence>
<evidence type="ECO:0000256" key="9">
    <source>
        <dbReference type="ARBA" id="ARBA00023128"/>
    </source>
</evidence>
<feature type="binding site" evidence="12">
    <location>
        <begin position="312"/>
        <end position="316"/>
    </location>
    <ligand>
        <name>FAD</name>
        <dbReference type="ChEBI" id="CHEBI:57692"/>
    </ligand>
</feature>
<dbReference type="GO" id="GO:0009055">
    <property type="term" value="F:electron transfer activity"/>
    <property type="evidence" value="ECO:0007669"/>
    <property type="project" value="InterPro"/>
</dbReference>
<evidence type="ECO:0000256" key="1">
    <source>
        <dbReference type="ARBA" id="ARBA00004305"/>
    </source>
</evidence>
<dbReference type="Proteomes" id="UP000235388">
    <property type="component" value="Unassembled WGS sequence"/>
</dbReference>
<keyword evidence="5 11" id="KW-0285">Flavoprotein</keyword>
<dbReference type="FunFam" id="3.40.50.1220:FF:000001">
    <property type="entry name" value="Electron transfer flavoprotein, alpha subunit"/>
    <property type="match status" value="1"/>
</dbReference>
<comment type="subunit">
    <text evidence="3 11">Heterodimer of an alpha and a beta subunit.</text>
</comment>
<accession>A0A2N5U9Q9</accession>
<dbReference type="GO" id="GO:0050660">
    <property type="term" value="F:flavin adenine dinucleotide binding"/>
    <property type="evidence" value="ECO:0007669"/>
    <property type="project" value="InterPro"/>
</dbReference>
<organism evidence="14 15">
    <name type="scientific">Puccinia coronata f. sp. avenae</name>
    <dbReference type="NCBI Taxonomy" id="200324"/>
    <lineage>
        <taxon>Eukaryota</taxon>
        <taxon>Fungi</taxon>
        <taxon>Dikarya</taxon>
        <taxon>Basidiomycota</taxon>
        <taxon>Pucciniomycotina</taxon>
        <taxon>Pucciniomycetes</taxon>
        <taxon>Pucciniales</taxon>
        <taxon>Pucciniaceae</taxon>
        <taxon>Puccinia</taxon>
    </lineage>
</organism>
<feature type="binding site" evidence="12">
    <location>
        <begin position="329"/>
        <end position="336"/>
    </location>
    <ligand>
        <name>FAD</name>
        <dbReference type="ChEBI" id="CHEBI:57692"/>
    </ligand>
</feature>
<dbReference type="EMBL" id="PGCJ01000276">
    <property type="protein sequence ID" value="PLW34472.1"/>
    <property type="molecule type" value="Genomic_DNA"/>
</dbReference>
<feature type="binding site" evidence="12">
    <location>
        <position position="350"/>
    </location>
    <ligand>
        <name>FAD</name>
        <dbReference type="ChEBI" id="CHEBI:57692"/>
    </ligand>
</feature>
<dbReference type="InterPro" id="IPR014731">
    <property type="entry name" value="ETF_asu_C"/>
</dbReference>
<dbReference type="FunFam" id="3.40.50.620:FF:000423">
    <property type="entry name" value="Electron transfer flavoprotein alpha subunit"/>
    <property type="match status" value="1"/>
</dbReference>
<keyword evidence="8 11" id="KW-0249">Electron transport</keyword>
<keyword evidence="4 11" id="KW-0813">Transport</keyword>
<comment type="similarity">
    <text evidence="2 11">Belongs to the ETF alpha-subunit/FixB family.</text>
</comment>
<dbReference type="SMART" id="SM00893">
    <property type="entry name" value="ETF"/>
    <property type="match status" value="1"/>
</dbReference>
<dbReference type="PANTHER" id="PTHR43153:SF1">
    <property type="entry name" value="ELECTRON TRANSFER FLAVOPROTEIN SUBUNIT ALPHA, MITOCHONDRIAL"/>
    <property type="match status" value="1"/>
</dbReference>
<dbReference type="InterPro" id="IPR033947">
    <property type="entry name" value="ETF_alpha_N"/>
</dbReference>
<name>A0A2N5U9Q9_9BASI</name>
<evidence type="ECO:0000256" key="8">
    <source>
        <dbReference type="ARBA" id="ARBA00022982"/>
    </source>
</evidence>
<evidence type="ECO:0000256" key="5">
    <source>
        <dbReference type="ARBA" id="ARBA00022630"/>
    </source>
</evidence>
<evidence type="ECO:0000256" key="2">
    <source>
        <dbReference type="ARBA" id="ARBA00005817"/>
    </source>
</evidence>
<evidence type="ECO:0000256" key="7">
    <source>
        <dbReference type="ARBA" id="ARBA00022946"/>
    </source>
</evidence>
<dbReference type="SUPFAM" id="SSF52402">
    <property type="entry name" value="Adenine nucleotide alpha hydrolases-like"/>
    <property type="match status" value="1"/>
</dbReference>
<evidence type="ECO:0000256" key="10">
    <source>
        <dbReference type="ARBA" id="ARBA00025416"/>
    </source>
</evidence>
<dbReference type="STRING" id="200324.A0A2N5U9Q9"/>
<dbReference type="InterPro" id="IPR001308">
    <property type="entry name" value="ETF_a/FixB"/>
</dbReference>
<evidence type="ECO:0000313" key="15">
    <source>
        <dbReference type="Proteomes" id="UP000235388"/>
    </source>
</evidence>
<dbReference type="InterPro" id="IPR014729">
    <property type="entry name" value="Rossmann-like_a/b/a_fold"/>
</dbReference>
<evidence type="ECO:0000256" key="12">
    <source>
        <dbReference type="PIRSR" id="PIRSR000089-1"/>
    </source>
</evidence>
<evidence type="ECO:0000259" key="13">
    <source>
        <dbReference type="SMART" id="SM00893"/>
    </source>
</evidence>
<evidence type="ECO:0000256" key="11">
    <source>
        <dbReference type="PIRNR" id="PIRNR000089"/>
    </source>
</evidence>
<dbReference type="SUPFAM" id="SSF52467">
    <property type="entry name" value="DHS-like NAD/FAD-binding domain"/>
    <property type="match status" value="1"/>
</dbReference>
<dbReference type="InterPro" id="IPR014730">
    <property type="entry name" value="ETF_a/b_N"/>
</dbReference>
<dbReference type="PIRSF" id="PIRSF000089">
    <property type="entry name" value="Electra_flavoP_a"/>
    <property type="match status" value="1"/>
</dbReference>
<evidence type="ECO:0000256" key="4">
    <source>
        <dbReference type="ARBA" id="ARBA00022448"/>
    </source>
</evidence>
<dbReference type="InterPro" id="IPR018206">
    <property type="entry name" value="ETF_asu_C_CS"/>
</dbReference>
<feature type="binding site" evidence="12">
    <location>
        <position position="272"/>
    </location>
    <ligand>
        <name>FAD</name>
        <dbReference type="ChEBI" id="CHEBI:57692"/>
    </ligand>
</feature>
<dbReference type="PANTHER" id="PTHR43153">
    <property type="entry name" value="ELECTRON TRANSFER FLAVOPROTEIN ALPHA"/>
    <property type="match status" value="1"/>
</dbReference>
<comment type="function">
    <text evidence="10 11">The electron transfer flavoprotein serves as a specific electron acceptor for several dehydrogenases, including five acyl-CoA dehydrogenases, glutaryl-CoA and sarcosine dehydrogenase. It transfers the electrons to the main mitochondrial respiratory chain via ETF-ubiquinone oxidoreductase (ETF dehydrogenase).</text>
</comment>
<reference evidence="14 15" key="1">
    <citation type="submission" date="2017-11" db="EMBL/GenBank/DDBJ databases">
        <title>De novo assembly and phasing of dikaryotic genomes from two isolates of Puccinia coronata f. sp. avenae, the causal agent of oat crown rust.</title>
        <authorList>
            <person name="Miller M.E."/>
            <person name="Zhang Y."/>
            <person name="Omidvar V."/>
            <person name="Sperschneider J."/>
            <person name="Schwessinger B."/>
            <person name="Raley C."/>
            <person name="Palmer J.M."/>
            <person name="Garnica D."/>
            <person name="Upadhyaya N."/>
            <person name="Rathjen J."/>
            <person name="Taylor J.M."/>
            <person name="Park R.F."/>
            <person name="Dodds P.N."/>
            <person name="Hirsch C.D."/>
            <person name="Kianian S.F."/>
            <person name="Figueroa M."/>
        </authorList>
    </citation>
    <scope>NUCLEOTIDE SEQUENCE [LARGE SCALE GENOMIC DNA]</scope>
    <source>
        <strain evidence="14">12NC29</strain>
    </source>
</reference>
<keyword evidence="9 11" id="KW-0496">Mitochondrion</keyword>
<dbReference type="PROSITE" id="PS00696">
    <property type="entry name" value="ETF_ALPHA"/>
    <property type="match status" value="1"/>
</dbReference>
<dbReference type="Gene3D" id="3.40.50.1220">
    <property type="entry name" value="TPP-binding domain"/>
    <property type="match status" value="1"/>
</dbReference>
<dbReference type="InterPro" id="IPR029035">
    <property type="entry name" value="DHS-like_NAD/FAD-binding_dom"/>
</dbReference>
<dbReference type="Pfam" id="PF00766">
    <property type="entry name" value="ETF_alpha"/>
    <property type="match status" value="1"/>
</dbReference>
<keyword evidence="7" id="KW-0809">Transit peptide</keyword>
<dbReference type="AlphaFoldDB" id="A0A2N5U9Q9"/>
<dbReference type="GO" id="GO:0033539">
    <property type="term" value="P:fatty acid beta-oxidation using acyl-CoA dehydrogenase"/>
    <property type="evidence" value="ECO:0007669"/>
    <property type="project" value="TreeGrafter"/>
</dbReference>
<dbReference type="OrthoDB" id="1715808at2759"/>
<keyword evidence="15" id="KW-1185">Reference proteome</keyword>
<proteinExistence type="inferred from homology"/>
<dbReference type="Pfam" id="PF01012">
    <property type="entry name" value="ETF"/>
    <property type="match status" value="1"/>
</dbReference>
<evidence type="ECO:0000256" key="6">
    <source>
        <dbReference type="ARBA" id="ARBA00022827"/>
    </source>
</evidence>
<dbReference type="Gene3D" id="3.40.50.620">
    <property type="entry name" value="HUPs"/>
    <property type="match status" value="1"/>
</dbReference>
<sequence>MKMRIRCFWFCVQSQKLSTQTPAEAMISTPLLRATRLAAPWNCHHQLARQFSHSPAVQSVSSLVFIEHREGKINSATLSALNAAQQLSKTDITALITGSSKTTGFNEAIELSKKLPIKKLLVKEHDSLERYVAEPLAPLITSLVKEKSFSHLIGGSSSVTKNVFPRIAAQLDVSQVSEVMKIIDPTTFVRPIYAGNAMMTLASESPVQVLTIRTASFEPIKLDESTAASVEVEKLDGQLEGAQTGAQWQAEVLAKSARPELGSAKRIVSGGRGVKNKENFDQVLTPLADKLNSAIGASRAAVDSGFADNSLQVGQTGKVVSPDLYIAVGISGAIQHLAGMKDSKTIVAINKDPEAPIFQVADVGLVADLFEAVPLSRNFPVISNVGFHVLN</sequence>
<dbReference type="CDD" id="cd01715">
    <property type="entry name" value="ETF_alpha"/>
    <property type="match status" value="1"/>
</dbReference>